<feature type="domain" description="CYTH" evidence="1">
    <location>
        <begin position="13"/>
        <end position="158"/>
    </location>
</feature>
<dbReference type="PANTHER" id="PTHR40114:SF1">
    <property type="entry name" value="SLR0698 PROTEIN"/>
    <property type="match status" value="1"/>
</dbReference>
<sequence>MIKGLFNTGEKVNVEIERKFLILSQPVEKPEKIYKIRQGYVAREGGNMVRVRQQDDSYILSVKTPAKGIGRYEIETKINADEAGVLFAACTHPPIEKIRKIYPVGNHVWEVDFFTGANKGLIVAEVELSAEDEKFTLPRWIGPEVTAFQKFTNANLSINPFKNWAVKYEDLVERMGG</sequence>
<dbReference type="EMBL" id="UOEJ01000187">
    <property type="protein sequence ID" value="VAW04242.1"/>
    <property type="molecule type" value="Genomic_DNA"/>
</dbReference>
<dbReference type="Pfam" id="PF01928">
    <property type="entry name" value="CYTH"/>
    <property type="match status" value="1"/>
</dbReference>
<protein>
    <recommendedName>
        <fullName evidence="1">CYTH domain-containing protein</fullName>
    </recommendedName>
</protein>
<evidence type="ECO:0000313" key="2">
    <source>
        <dbReference type="EMBL" id="VAW04242.1"/>
    </source>
</evidence>
<proteinExistence type="predicted"/>
<dbReference type="PANTHER" id="PTHR40114">
    <property type="entry name" value="SLR0698 PROTEIN"/>
    <property type="match status" value="1"/>
</dbReference>
<dbReference type="AlphaFoldDB" id="A0A3B0SPN3"/>
<name>A0A3B0SPN3_9ZZZZ</name>
<dbReference type="PROSITE" id="PS51707">
    <property type="entry name" value="CYTH"/>
    <property type="match status" value="1"/>
</dbReference>
<organism evidence="2">
    <name type="scientific">hydrothermal vent metagenome</name>
    <dbReference type="NCBI Taxonomy" id="652676"/>
    <lineage>
        <taxon>unclassified sequences</taxon>
        <taxon>metagenomes</taxon>
        <taxon>ecological metagenomes</taxon>
    </lineage>
</organism>
<reference evidence="2" key="1">
    <citation type="submission" date="2018-06" db="EMBL/GenBank/DDBJ databases">
        <authorList>
            <person name="Zhirakovskaya E."/>
        </authorList>
    </citation>
    <scope>NUCLEOTIDE SEQUENCE</scope>
</reference>
<accession>A0A3B0SPN3</accession>
<dbReference type="CDD" id="cd07891">
    <property type="entry name" value="CYTH-like_CthTTM-like_1"/>
    <property type="match status" value="1"/>
</dbReference>
<dbReference type="InterPro" id="IPR023577">
    <property type="entry name" value="CYTH_domain"/>
</dbReference>
<dbReference type="PIRSF" id="PIRSF016487">
    <property type="entry name" value="CYTH_UCP016487"/>
    <property type="match status" value="1"/>
</dbReference>
<dbReference type="SUPFAM" id="SSF55154">
    <property type="entry name" value="CYTH-like phosphatases"/>
    <property type="match status" value="1"/>
</dbReference>
<dbReference type="InterPro" id="IPR033469">
    <property type="entry name" value="CYTH-like_dom_sf"/>
</dbReference>
<dbReference type="InterPro" id="IPR012042">
    <property type="entry name" value="NeuTTM/CthTTM-like"/>
</dbReference>
<evidence type="ECO:0000259" key="1">
    <source>
        <dbReference type="PROSITE" id="PS51707"/>
    </source>
</evidence>
<dbReference type="SMART" id="SM01118">
    <property type="entry name" value="CYTH"/>
    <property type="match status" value="1"/>
</dbReference>
<gene>
    <name evidence="2" type="ORF">MNBD_ALPHA01-1455</name>
</gene>
<dbReference type="Gene3D" id="2.40.320.10">
    <property type="entry name" value="Hypothetical Protein Pfu-838710-001"/>
    <property type="match status" value="1"/>
</dbReference>